<name>A0A126V1U3_9RHOB</name>
<dbReference type="RefSeq" id="WP_062628207.1">
    <property type="nucleotide sequence ID" value="NZ_CP014327.1"/>
</dbReference>
<organism evidence="1 2">
    <name type="scientific">Falsihalocynthiibacter arcticus</name>
    <dbReference type="NCBI Taxonomy" id="1579316"/>
    <lineage>
        <taxon>Bacteria</taxon>
        <taxon>Pseudomonadati</taxon>
        <taxon>Pseudomonadota</taxon>
        <taxon>Alphaproteobacteria</taxon>
        <taxon>Rhodobacterales</taxon>
        <taxon>Roseobacteraceae</taxon>
        <taxon>Falsihalocynthiibacter</taxon>
    </lineage>
</organism>
<evidence type="ECO:0000313" key="2">
    <source>
        <dbReference type="Proteomes" id="UP000070371"/>
    </source>
</evidence>
<accession>A0A126V1U3</accession>
<evidence type="ECO:0000313" key="1">
    <source>
        <dbReference type="EMBL" id="AML51659.1"/>
    </source>
</evidence>
<reference evidence="1 2" key="1">
    <citation type="submission" date="2016-02" db="EMBL/GenBank/DDBJ databases">
        <title>Complete genome sequence of Halocynthiibacter arcticus PAMC 20958t from arctic marine sediment.</title>
        <authorList>
            <person name="Lee Y.M."/>
            <person name="Baek K."/>
            <person name="Lee H.K."/>
            <person name="Shin S.C."/>
        </authorList>
    </citation>
    <scope>NUCLEOTIDE SEQUENCE [LARGE SCALE GENOMIC DNA]</scope>
    <source>
        <strain evidence="1">PAMC 20958</strain>
    </source>
</reference>
<gene>
    <name evidence="1" type="ORF">RC74_10655</name>
</gene>
<sequence>MDESEKNKIVSAYFAAAEAMVALGELASGKTGINVVPFAPVKNQRRGANVSTDDASLHKSEVAGGKGDVLSQVSNRIRSTKTGTHAFADTIVSIQPGYLKIGGGGKARIKQAHWCFGKIWKNNNGCLMSSRN</sequence>
<dbReference type="AlphaFoldDB" id="A0A126V1U3"/>
<proteinExistence type="predicted"/>
<keyword evidence="2" id="KW-1185">Reference proteome</keyword>
<dbReference type="EMBL" id="CP014327">
    <property type="protein sequence ID" value="AML51659.1"/>
    <property type="molecule type" value="Genomic_DNA"/>
</dbReference>
<dbReference type="KEGG" id="hat:RC74_10655"/>
<dbReference type="Proteomes" id="UP000070371">
    <property type="component" value="Chromosome"/>
</dbReference>
<protein>
    <submittedName>
        <fullName evidence="1">Uncharacterized protein</fullName>
    </submittedName>
</protein>
<dbReference type="STRING" id="1579316.RC74_10655"/>